<reference evidence="11" key="1">
    <citation type="journal article" date="2020" name="Stud. Mycol.">
        <title>101 Dothideomycetes genomes: a test case for predicting lifestyles and emergence of pathogens.</title>
        <authorList>
            <person name="Haridas S."/>
            <person name="Albert R."/>
            <person name="Binder M."/>
            <person name="Bloem J."/>
            <person name="Labutti K."/>
            <person name="Salamov A."/>
            <person name="Andreopoulos B."/>
            <person name="Baker S."/>
            <person name="Barry K."/>
            <person name="Bills G."/>
            <person name="Bluhm B."/>
            <person name="Cannon C."/>
            <person name="Castanera R."/>
            <person name="Culley D."/>
            <person name="Daum C."/>
            <person name="Ezra D."/>
            <person name="Gonzalez J."/>
            <person name="Henrissat B."/>
            <person name="Kuo A."/>
            <person name="Liang C."/>
            <person name="Lipzen A."/>
            <person name="Lutzoni F."/>
            <person name="Magnuson J."/>
            <person name="Mondo S."/>
            <person name="Nolan M."/>
            <person name="Ohm R."/>
            <person name="Pangilinan J."/>
            <person name="Park H.-J."/>
            <person name="Ramirez L."/>
            <person name="Alfaro M."/>
            <person name="Sun H."/>
            <person name="Tritt A."/>
            <person name="Yoshinaga Y."/>
            <person name="Zwiers L.-H."/>
            <person name="Turgeon B."/>
            <person name="Goodwin S."/>
            <person name="Spatafora J."/>
            <person name="Crous P."/>
            <person name="Grigoriev I."/>
        </authorList>
    </citation>
    <scope>NUCLEOTIDE SEQUENCE</scope>
    <source>
        <strain evidence="11">CBS 133067</strain>
    </source>
</reference>
<dbReference type="PANTHER" id="PTHR11214:SF3">
    <property type="entry name" value="BETA-1,3-GALACTOSYLTRANSFERASE 6"/>
    <property type="match status" value="1"/>
</dbReference>
<keyword evidence="4" id="KW-0808">Transferase</keyword>
<evidence type="ECO:0000256" key="4">
    <source>
        <dbReference type="ARBA" id="ARBA00022679"/>
    </source>
</evidence>
<evidence type="ECO:0000256" key="1">
    <source>
        <dbReference type="ARBA" id="ARBA00004323"/>
    </source>
</evidence>
<name>A0A9P4M7Z8_9PEZI</name>
<evidence type="ECO:0000256" key="5">
    <source>
        <dbReference type="ARBA" id="ARBA00022692"/>
    </source>
</evidence>
<evidence type="ECO:0000256" key="3">
    <source>
        <dbReference type="ARBA" id="ARBA00022676"/>
    </source>
</evidence>
<evidence type="ECO:0000313" key="12">
    <source>
        <dbReference type="Proteomes" id="UP000799772"/>
    </source>
</evidence>
<keyword evidence="5" id="KW-0812">Transmembrane</keyword>
<dbReference type="InterPro" id="IPR002659">
    <property type="entry name" value="Glyco_trans_31"/>
</dbReference>
<comment type="caution">
    <text evidence="11">The sequence shown here is derived from an EMBL/GenBank/DDBJ whole genome shotgun (WGS) entry which is preliminary data.</text>
</comment>
<organism evidence="11 12">
    <name type="scientific">Rhizodiscina lignyota</name>
    <dbReference type="NCBI Taxonomy" id="1504668"/>
    <lineage>
        <taxon>Eukaryota</taxon>
        <taxon>Fungi</taxon>
        <taxon>Dikarya</taxon>
        <taxon>Ascomycota</taxon>
        <taxon>Pezizomycotina</taxon>
        <taxon>Dothideomycetes</taxon>
        <taxon>Pleosporomycetidae</taxon>
        <taxon>Aulographales</taxon>
        <taxon>Rhizodiscinaceae</taxon>
        <taxon>Rhizodiscina</taxon>
    </lineage>
</organism>
<evidence type="ECO:0000256" key="7">
    <source>
        <dbReference type="ARBA" id="ARBA00022989"/>
    </source>
</evidence>
<evidence type="ECO:0000256" key="8">
    <source>
        <dbReference type="ARBA" id="ARBA00023034"/>
    </source>
</evidence>
<dbReference type="GO" id="GO:0000139">
    <property type="term" value="C:Golgi membrane"/>
    <property type="evidence" value="ECO:0007669"/>
    <property type="project" value="UniProtKB-SubCell"/>
</dbReference>
<dbReference type="PANTHER" id="PTHR11214">
    <property type="entry name" value="BETA-1,3-N-ACETYLGLUCOSAMINYLTRANSFERASE"/>
    <property type="match status" value="1"/>
</dbReference>
<dbReference type="AlphaFoldDB" id="A0A9P4M7Z8"/>
<comment type="subcellular location">
    <subcellularLocation>
        <location evidence="1 10">Golgi apparatus membrane</location>
        <topology evidence="1 10">Single-pass type II membrane protein</topology>
    </subcellularLocation>
</comment>
<evidence type="ECO:0000256" key="10">
    <source>
        <dbReference type="RuleBase" id="RU363063"/>
    </source>
</evidence>
<sequence>MPALKPLLRVVAAVGLFFLLLSFIYRFEYDGLMPYERAAKPFWLIATMSMAKEQRRRNMIRTTWHTLYKDYGIKTIFVLNNPTNVYWPLIEHENATYGDIIVHEHLVEEPGPNKTIKSVELYKRLIREGQQFKFVSKTDDDSWIDVPNFIQTFLIPLWDAERTFIARQLVNSDVNDQSLWETGYRWPGGQFYTLTWDLVELVAKLHDANFITDDHEDRIHARLLYEAGEGYDIVRLENQEAFDWGPAKGTEEDVVAGENDDLTKWVHPVGPGAINPHKLKKDSVYMKVAALYDEYGQKTPIDVGKLSGH</sequence>
<keyword evidence="12" id="KW-1185">Reference proteome</keyword>
<keyword evidence="7" id="KW-1133">Transmembrane helix</keyword>
<proteinExistence type="inferred from homology"/>
<comment type="similarity">
    <text evidence="2 10">Belongs to the glycosyltransferase 31 family.</text>
</comment>
<keyword evidence="6" id="KW-0735">Signal-anchor</keyword>
<dbReference type="GO" id="GO:0006493">
    <property type="term" value="P:protein O-linked glycosylation"/>
    <property type="evidence" value="ECO:0007669"/>
    <property type="project" value="TreeGrafter"/>
</dbReference>
<dbReference type="OrthoDB" id="2139606at2759"/>
<evidence type="ECO:0000256" key="2">
    <source>
        <dbReference type="ARBA" id="ARBA00008661"/>
    </source>
</evidence>
<dbReference type="GO" id="GO:0016758">
    <property type="term" value="F:hexosyltransferase activity"/>
    <property type="evidence" value="ECO:0007669"/>
    <property type="project" value="InterPro"/>
</dbReference>
<evidence type="ECO:0000313" key="11">
    <source>
        <dbReference type="EMBL" id="KAF2096309.1"/>
    </source>
</evidence>
<accession>A0A9P4M7Z8</accession>
<evidence type="ECO:0000256" key="6">
    <source>
        <dbReference type="ARBA" id="ARBA00022968"/>
    </source>
</evidence>
<keyword evidence="9" id="KW-0472">Membrane</keyword>
<protein>
    <recommendedName>
        <fullName evidence="10">Hexosyltransferase</fullName>
        <ecNumber evidence="10">2.4.1.-</ecNumber>
    </recommendedName>
</protein>
<dbReference type="Gene3D" id="3.90.550.50">
    <property type="match status" value="1"/>
</dbReference>
<evidence type="ECO:0000256" key="9">
    <source>
        <dbReference type="ARBA" id="ARBA00023136"/>
    </source>
</evidence>
<dbReference type="EMBL" id="ML978129">
    <property type="protein sequence ID" value="KAF2096309.1"/>
    <property type="molecule type" value="Genomic_DNA"/>
</dbReference>
<dbReference type="Proteomes" id="UP000799772">
    <property type="component" value="Unassembled WGS sequence"/>
</dbReference>
<keyword evidence="3 10" id="KW-0328">Glycosyltransferase</keyword>
<dbReference type="EC" id="2.4.1.-" evidence="10"/>
<dbReference type="Pfam" id="PF01762">
    <property type="entry name" value="Galactosyl_T"/>
    <property type="match status" value="1"/>
</dbReference>
<keyword evidence="8 10" id="KW-0333">Golgi apparatus</keyword>
<gene>
    <name evidence="11" type="ORF">NA57DRAFT_58231</name>
</gene>